<keyword evidence="4 5" id="KW-0505">Motor protein</keyword>
<dbReference type="GO" id="GO:0003774">
    <property type="term" value="F:cytoskeletal motor activity"/>
    <property type="evidence" value="ECO:0007669"/>
    <property type="project" value="UniProtKB-UniRule"/>
</dbReference>
<dbReference type="GO" id="GO:0016459">
    <property type="term" value="C:myosin complex"/>
    <property type="evidence" value="ECO:0007669"/>
    <property type="project" value="UniProtKB-KW"/>
</dbReference>
<accession>A0A4W5KKV4</accession>
<name>A0A4W5KKV4_9TELE</name>
<protein>
    <recommendedName>
        <fullName evidence="6">Myosin motor domain-containing protein</fullName>
    </recommendedName>
</protein>
<reference evidence="8" key="1">
    <citation type="submission" date="2018-06" db="EMBL/GenBank/DDBJ databases">
        <title>Genome assembly of Danube salmon.</title>
        <authorList>
            <person name="Macqueen D.J."/>
            <person name="Gundappa M.K."/>
        </authorList>
    </citation>
    <scope>NUCLEOTIDE SEQUENCE [LARGE SCALE GENOMIC DNA]</scope>
</reference>
<comment type="caution">
    <text evidence="5">Lacks conserved residue(s) required for the propagation of feature annotation.</text>
</comment>
<dbReference type="GO" id="GO:0003779">
    <property type="term" value="F:actin binding"/>
    <property type="evidence" value="ECO:0007669"/>
    <property type="project" value="UniProtKB-KW"/>
</dbReference>
<evidence type="ECO:0000256" key="2">
    <source>
        <dbReference type="ARBA" id="ARBA00022840"/>
    </source>
</evidence>
<organism evidence="7 8">
    <name type="scientific">Hucho hucho</name>
    <name type="common">huchen</name>
    <dbReference type="NCBI Taxonomy" id="62062"/>
    <lineage>
        <taxon>Eukaryota</taxon>
        <taxon>Metazoa</taxon>
        <taxon>Chordata</taxon>
        <taxon>Craniata</taxon>
        <taxon>Vertebrata</taxon>
        <taxon>Euteleostomi</taxon>
        <taxon>Actinopterygii</taxon>
        <taxon>Neopterygii</taxon>
        <taxon>Teleostei</taxon>
        <taxon>Protacanthopterygii</taxon>
        <taxon>Salmoniformes</taxon>
        <taxon>Salmonidae</taxon>
        <taxon>Salmoninae</taxon>
        <taxon>Hucho</taxon>
    </lineage>
</organism>
<reference evidence="7" key="2">
    <citation type="submission" date="2025-08" db="UniProtKB">
        <authorList>
            <consortium name="Ensembl"/>
        </authorList>
    </citation>
    <scope>IDENTIFICATION</scope>
</reference>
<evidence type="ECO:0000313" key="8">
    <source>
        <dbReference type="Proteomes" id="UP000314982"/>
    </source>
</evidence>
<dbReference type="Pfam" id="PF00063">
    <property type="entry name" value="Myosin_head"/>
    <property type="match status" value="1"/>
</dbReference>
<feature type="domain" description="Myosin motor" evidence="6">
    <location>
        <begin position="1"/>
        <end position="86"/>
    </location>
</feature>
<evidence type="ECO:0000256" key="4">
    <source>
        <dbReference type="ARBA" id="ARBA00023175"/>
    </source>
</evidence>
<evidence type="ECO:0000256" key="5">
    <source>
        <dbReference type="PROSITE-ProRule" id="PRU00782"/>
    </source>
</evidence>
<dbReference type="PROSITE" id="PS51456">
    <property type="entry name" value="MYOSIN_MOTOR"/>
    <property type="match status" value="1"/>
</dbReference>
<evidence type="ECO:0000313" key="7">
    <source>
        <dbReference type="Ensembl" id="ENSHHUP00000012606.1"/>
    </source>
</evidence>
<reference evidence="7" key="3">
    <citation type="submission" date="2025-09" db="UniProtKB">
        <authorList>
            <consortium name="Ensembl"/>
        </authorList>
    </citation>
    <scope>IDENTIFICATION</scope>
</reference>
<dbReference type="GeneTree" id="ENSGT00940000161336"/>
<keyword evidence="5" id="KW-0009">Actin-binding</keyword>
<dbReference type="GO" id="GO:0005524">
    <property type="term" value="F:ATP binding"/>
    <property type="evidence" value="ECO:0007669"/>
    <property type="project" value="UniProtKB-UniRule"/>
</dbReference>
<dbReference type="SUPFAM" id="SSF52540">
    <property type="entry name" value="P-loop containing nucleoside triphosphate hydrolases"/>
    <property type="match status" value="1"/>
</dbReference>
<dbReference type="InterPro" id="IPR036961">
    <property type="entry name" value="Kinesin_motor_dom_sf"/>
</dbReference>
<proteinExistence type="inferred from homology"/>
<feature type="binding site" evidence="5">
    <location>
        <begin position="25"/>
        <end position="32"/>
    </location>
    <ligand>
        <name>ATP</name>
        <dbReference type="ChEBI" id="CHEBI:30616"/>
    </ligand>
</feature>
<keyword evidence="8" id="KW-1185">Reference proteome</keyword>
<dbReference type="STRING" id="62062.ENSHHUP00000012606"/>
<comment type="similarity">
    <text evidence="5">Belongs to the TRAFAC class myosin-kinesin ATPase superfamily. Myosin family.</text>
</comment>
<dbReference type="InterPro" id="IPR027417">
    <property type="entry name" value="P-loop_NTPase"/>
</dbReference>
<evidence type="ECO:0000256" key="1">
    <source>
        <dbReference type="ARBA" id="ARBA00022741"/>
    </source>
</evidence>
<evidence type="ECO:0000259" key="6">
    <source>
        <dbReference type="PROSITE" id="PS51456"/>
    </source>
</evidence>
<keyword evidence="2 5" id="KW-0067">ATP-binding</keyword>
<evidence type="ECO:0000256" key="3">
    <source>
        <dbReference type="ARBA" id="ARBA00023123"/>
    </source>
</evidence>
<keyword evidence="1 5" id="KW-0547">Nucleotide-binding</keyword>
<sequence>MLLEYDMQYVFLVPDKENQSILITGESGAGKTVNTKRVIQYFATIAVSGGEKKKEVDPSKMQVGCAYVCLINTFQFGCLCKLFSQL</sequence>
<dbReference type="AlphaFoldDB" id="A0A4W5KKV4"/>
<dbReference type="Ensembl" id="ENSHHUT00000013005.1">
    <property type="protein sequence ID" value="ENSHHUP00000012606.1"/>
    <property type="gene ID" value="ENSHHUG00000007719.1"/>
</dbReference>
<dbReference type="Gene3D" id="3.40.850.10">
    <property type="entry name" value="Kinesin motor domain"/>
    <property type="match status" value="1"/>
</dbReference>
<keyword evidence="3 5" id="KW-0518">Myosin</keyword>
<dbReference type="InterPro" id="IPR001609">
    <property type="entry name" value="Myosin_head_motor_dom-like"/>
</dbReference>
<dbReference type="Proteomes" id="UP000314982">
    <property type="component" value="Unassembled WGS sequence"/>
</dbReference>